<evidence type="ECO:0000259" key="4">
    <source>
        <dbReference type="SMART" id="SM00382"/>
    </source>
</evidence>
<dbReference type="GO" id="GO:0005886">
    <property type="term" value="C:plasma membrane"/>
    <property type="evidence" value="ECO:0007669"/>
    <property type="project" value="TreeGrafter"/>
</dbReference>
<dbReference type="Gene3D" id="3.30.300.160">
    <property type="entry name" value="Type II secretion system, protein E, N-terminal domain"/>
    <property type="match status" value="1"/>
</dbReference>
<accession>A0AB35U4H7</accession>
<dbReference type="SUPFAM" id="SSF160246">
    <property type="entry name" value="EspE N-terminal domain-like"/>
    <property type="match status" value="1"/>
</dbReference>
<protein>
    <submittedName>
        <fullName evidence="5">GspE/PulE family protein</fullName>
    </submittedName>
</protein>
<dbReference type="SMART" id="SM00382">
    <property type="entry name" value="AAA"/>
    <property type="match status" value="1"/>
</dbReference>
<dbReference type="GO" id="GO:0016887">
    <property type="term" value="F:ATP hydrolysis activity"/>
    <property type="evidence" value="ECO:0007669"/>
    <property type="project" value="TreeGrafter"/>
</dbReference>
<gene>
    <name evidence="5" type="ORF">MOZ60_06565</name>
</gene>
<name>A0AB35U4H7_9FIRM</name>
<evidence type="ECO:0000313" key="5">
    <source>
        <dbReference type="EMBL" id="MDX8419755.1"/>
    </source>
</evidence>
<proteinExistence type="inferred from homology"/>
<keyword evidence="3" id="KW-0067">ATP-binding</keyword>
<keyword evidence="6" id="KW-1185">Reference proteome</keyword>
<dbReference type="Pfam" id="PF05157">
    <property type="entry name" value="MshEN"/>
    <property type="match status" value="1"/>
</dbReference>
<dbReference type="PANTHER" id="PTHR30258:SF1">
    <property type="entry name" value="PROTEIN TRANSPORT PROTEIN HOFB HOMOLOG"/>
    <property type="match status" value="1"/>
</dbReference>
<comment type="caution">
    <text evidence="5">The sequence shown here is derived from an EMBL/GenBank/DDBJ whole genome shotgun (WGS) entry which is preliminary data.</text>
</comment>
<dbReference type="InterPro" id="IPR037257">
    <property type="entry name" value="T2SS_E_N_sf"/>
</dbReference>
<dbReference type="InterPro" id="IPR001482">
    <property type="entry name" value="T2SS/T4SS_dom"/>
</dbReference>
<keyword evidence="2" id="KW-0547">Nucleotide-binding</keyword>
<dbReference type="EMBL" id="JALBUR010000013">
    <property type="protein sequence ID" value="MDX8419755.1"/>
    <property type="molecule type" value="Genomic_DNA"/>
</dbReference>
<dbReference type="Gene3D" id="3.30.450.90">
    <property type="match status" value="1"/>
</dbReference>
<dbReference type="Gene3D" id="1.10.40.70">
    <property type="match status" value="1"/>
</dbReference>
<feature type="domain" description="AAA+ ATPase" evidence="4">
    <location>
        <begin position="312"/>
        <end position="435"/>
    </location>
</feature>
<dbReference type="GO" id="GO:0005524">
    <property type="term" value="F:ATP binding"/>
    <property type="evidence" value="ECO:0007669"/>
    <property type="project" value="UniProtKB-KW"/>
</dbReference>
<evidence type="ECO:0000256" key="3">
    <source>
        <dbReference type="ARBA" id="ARBA00022840"/>
    </source>
</evidence>
<comment type="similarity">
    <text evidence="1">Belongs to the GSP E family.</text>
</comment>
<dbReference type="InterPro" id="IPR003593">
    <property type="entry name" value="AAA+_ATPase"/>
</dbReference>
<sequence length="562" mass="62265">MKNKRLGEMLVDAGVLTSEQVNKALELQKGTGKRLGTVLIDNGFITESQLIETLRMQLGIEFVDLNKVKIDPSMAQVVPRNIARAYRVVPVRIENSQLYLAMEDPLNFRALEVVREATRRKVVPMIAYSNAISRALSVLYENEGAALAIKEMSEERGLTIGAAADEKEVQDEASSAPTVKLVNSILERGFDEKASDIHVEPHEENMTVRIRVDGHLQEILTIPSQLQSAVVSRFKVMAGMNITERRIPQDGRAQFRRSNGQTIDLRLNTMPTIFGETVVIRILWRDAATLTRKGIGITDRDNAKFDRILHNSSGMILIVGPTGSGKTSTMYTMIQELNKPDINMISLEDPVEYQIEGVTQVAINEKVGLTFASALRACLRQDPDVICVGEIRDGETAEIALRAAMTGHLVLSTIHTEDTISAIDRLRDLGIEPYLIASSVRGIISQRLVRRICPNCRTQIQPDPYLCDLAGIKNPSQFRFYKGKGCHMCFGSGYKGRTGVFEILPVNAKIRDAIARGENSTELREVIASQGDFVPMIANARDLVENGVTTLDEVVHQVVTVE</sequence>
<dbReference type="CDD" id="cd01129">
    <property type="entry name" value="PulE-GspE-like"/>
    <property type="match status" value="1"/>
</dbReference>
<dbReference type="PANTHER" id="PTHR30258">
    <property type="entry name" value="TYPE II SECRETION SYSTEM PROTEIN GSPE-RELATED"/>
    <property type="match status" value="1"/>
</dbReference>
<dbReference type="RefSeq" id="WP_108775628.1">
    <property type="nucleotide sequence ID" value="NZ_JALBUR010000013.1"/>
</dbReference>
<dbReference type="Gene3D" id="3.40.50.300">
    <property type="entry name" value="P-loop containing nucleotide triphosphate hydrolases"/>
    <property type="match status" value="1"/>
</dbReference>
<dbReference type="SUPFAM" id="SSF52540">
    <property type="entry name" value="P-loop containing nucleoside triphosphate hydrolases"/>
    <property type="match status" value="1"/>
</dbReference>
<dbReference type="InterPro" id="IPR027417">
    <property type="entry name" value="P-loop_NTPase"/>
</dbReference>
<organism evidence="5 6">
    <name type="scientific">Grylomicrobium aquisgranensis</name>
    <dbReference type="NCBI Taxonomy" id="2926318"/>
    <lineage>
        <taxon>Bacteria</taxon>
        <taxon>Bacillati</taxon>
        <taxon>Bacillota</taxon>
        <taxon>Erysipelotrichia</taxon>
        <taxon>Erysipelotrichales</taxon>
        <taxon>Erysipelotrichaceae</taxon>
        <taxon>Grylomicrobium</taxon>
    </lineage>
</organism>
<evidence type="ECO:0000256" key="2">
    <source>
        <dbReference type="ARBA" id="ARBA00022741"/>
    </source>
</evidence>
<evidence type="ECO:0000256" key="1">
    <source>
        <dbReference type="ARBA" id="ARBA00006611"/>
    </source>
</evidence>
<reference evidence="5 6" key="1">
    <citation type="submission" date="2022-03" db="EMBL/GenBank/DDBJ databases">
        <title>Novel taxa within the pig intestine.</title>
        <authorList>
            <person name="Wylensek D."/>
            <person name="Bishof K."/>
            <person name="Afrizal A."/>
            <person name="Clavel T."/>
        </authorList>
    </citation>
    <scope>NUCLEOTIDE SEQUENCE [LARGE SCALE GENOMIC DNA]</scope>
    <source>
        <strain evidence="5 6">CLA-KB-P133</strain>
    </source>
</reference>
<dbReference type="AlphaFoldDB" id="A0AB35U4H7"/>
<dbReference type="InterPro" id="IPR007831">
    <property type="entry name" value="T2SS_GspE_N"/>
</dbReference>
<dbReference type="Pfam" id="PF00437">
    <property type="entry name" value="T2SSE"/>
    <property type="match status" value="1"/>
</dbReference>
<dbReference type="Proteomes" id="UP001286174">
    <property type="component" value="Unassembled WGS sequence"/>
</dbReference>
<evidence type="ECO:0000313" key="6">
    <source>
        <dbReference type="Proteomes" id="UP001286174"/>
    </source>
</evidence>